<proteinExistence type="predicted"/>
<protein>
    <submittedName>
        <fullName evidence="1">Uncharacterized protein</fullName>
    </submittedName>
</protein>
<organism evidence="1 2">
    <name type="scientific">Candidatus Roizmanbacteria bacterium CG03_land_8_20_14_0_80_39_12</name>
    <dbReference type="NCBI Taxonomy" id="1974847"/>
    <lineage>
        <taxon>Bacteria</taxon>
        <taxon>Candidatus Roizmaniibacteriota</taxon>
    </lineage>
</organism>
<dbReference type="EMBL" id="PEVA01000111">
    <property type="protein sequence ID" value="PIV08470.1"/>
    <property type="molecule type" value="Genomic_DNA"/>
</dbReference>
<evidence type="ECO:0000313" key="1">
    <source>
        <dbReference type="EMBL" id="PIV08470.1"/>
    </source>
</evidence>
<dbReference type="Proteomes" id="UP000230119">
    <property type="component" value="Unassembled WGS sequence"/>
</dbReference>
<gene>
    <name evidence="1" type="ORF">COS52_02525</name>
</gene>
<reference evidence="2" key="1">
    <citation type="submission" date="2017-09" db="EMBL/GenBank/DDBJ databases">
        <title>Depth-based differentiation of microbial function through sediment-hosted aquifers and enrichment of novel symbionts in the deep terrestrial subsurface.</title>
        <authorList>
            <person name="Probst A.J."/>
            <person name="Ladd B."/>
            <person name="Jarett J.K."/>
            <person name="Geller-Mcgrath D.E."/>
            <person name="Sieber C.M.K."/>
            <person name="Emerson J.B."/>
            <person name="Anantharaman K."/>
            <person name="Thomas B.C."/>
            <person name="Malmstrom R."/>
            <person name="Stieglmeier M."/>
            <person name="Klingl A."/>
            <person name="Woyke T."/>
            <person name="Ryan C.M."/>
            <person name="Banfield J.F."/>
        </authorList>
    </citation>
    <scope>NUCLEOTIDE SEQUENCE [LARGE SCALE GENOMIC DNA]</scope>
</reference>
<accession>A0A2M7BSM8</accession>
<evidence type="ECO:0000313" key="2">
    <source>
        <dbReference type="Proteomes" id="UP000230119"/>
    </source>
</evidence>
<sequence length="182" mass="21438">MRLPLLVTLTIAICYLLFQPRIINYLLPTARTNYLDQLLQQTKSTKHLDPQKYWETREFYYPGVFYVFQDGLSIDNITDFVHQTGINLKLKGDFPILVYKSPKWSSYESLVNTNQLADLVDLPSSTPIYQDSQTIIYQIDNKVLIFFIKPYDELKVTNGFIYTKEAILKDYYYWFGVSVITR</sequence>
<comment type="caution">
    <text evidence="1">The sequence shown here is derived from an EMBL/GenBank/DDBJ whole genome shotgun (WGS) entry which is preliminary data.</text>
</comment>
<name>A0A2M7BSM8_9BACT</name>
<dbReference type="AlphaFoldDB" id="A0A2M7BSM8"/>